<keyword evidence="3" id="KW-1185">Reference proteome</keyword>
<feature type="transmembrane region" description="Helical" evidence="1">
    <location>
        <begin position="168"/>
        <end position="188"/>
    </location>
</feature>
<keyword evidence="1" id="KW-0472">Membrane</keyword>
<feature type="transmembrane region" description="Helical" evidence="1">
    <location>
        <begin position="242"/>
        <end position="263"/>
    </location>
</feature>
<feature type="transmembrane region" description="Helical" evidence="1">
    <location>
        <begin position="506"/>
        <end position="529"/>
    </location>
</feature>
<name>A0A285UQI0_9BACL</name>
<feature type="transmembrane region" description="Helical" evidence="1">
    <location>
        <begin position="440"/>
        <end position="459"/>
    </location>
</feature>
<gene>
    <name evidence="2" type="ORF">SAMN05877842_1185</name>
</gene>
<dbReference type="Proteomes" id="UP000219252">
    <property type="component" value="Unassembled WGS sequence"/>
</dbReference>
<evidence type="ECO:0000256" key="1">
    <source>
        <dbReference type="SAM" id="Phobius"/>
    </source>
</evidence>
<dbReference type="RefSeq" id="WP_097150946.1">
    <property type="nucleotide sequence ID" value="NZ_OBQC01000018.1"/>
</dbReference>
<evidence type="ECO:0000313" key="2">
    <source>
        <dbReference type="EMBL" id="SOC43947.1"/>
    </source>
</evidence>
<sequence>MNLTLIKGTGQLVKIIIRQHRFQLIAWLIGIVGVSLAVASSYQSIYQTANDKTAFALTMQNPAMVAMLGPGYDAKEYLVTVGTQFAHEMLLFSVIAVAIMSILLVGSSTRTDEETGRIEVIRSLPVGRLSYLAACIIVVGFVNLIITLLIGVGLRLLNIEGITFESSILYGAILGTGGFIFGSITAFFAQLSDTSRGTKGLAFGALIIAYLIRAVGDVGNEQLALISPLGWSVRTDVFIENYWWPINISILLSGVVLIFALYLNSIRDIDSGFLPKRKGKTSASPYIMTTFGLIYLIQRTKIVAWSIGIFALGAAFGAVLGDMEKYFADNEFVQMMLSQVGDFSITEQFLTMLMGIMSLISAIPVIMTILKLKSEEIHNRTEHFYSRSISRNQVLGSYTLLAIVESIIYLMVLALGLWLAALTMMDDPISFGTVVQSALIYLPALWVMIGITVLIFGFVPKITSVIWLYYAFCYVVAYVGGMLKFPDWMKNVSVFEVIPKLPGEEINVIVLVLVLAISIVLLFIGFFGYKKRDIVG</sequence>
<reference evidence="3" key="1">
    <citation type="submission" date="2017-08" db="EMBL/GenBank/DDBJ databases">
        <authorList>
            <person name="Varghese N."/>
            <person name="Submissions S."/>
        </authorList>
    </citation>
    <scope>NUCLEOTIDE SEQUENCE [LARGE SCALE GENOMIC DNA]</scope>
    <source>
        <strain evidence="3">JC23</strain>
    </source>
</reference>
<protein>
    <submittedName>
        <fullName evidence="2">ABC-2 type transport system permease protein</fullName>
    </submittedName>
</protein>
<feature type="transmembrane region" description="Helical" evidence="1">
    <location>
        <begin position="395"/>
        <end position="420"/>
    </location>
</feature>
<proteinExistence type="predicted"/>
<feature type="transmembrane region" description="Helical" evidence="1">
    <location>
        <begin position="349"/>
        <end position="370"/>
    </location>
</feature>
<feature type="transmembrane region" description="Helical" evidence="1">
    <location>
        <begin position="89"/>
        <end position="108"/>
    </location>
</feature>
<feature type="transmembrane region" description="Helical" evidence="1">
    <location>
        <begin position="24"/>
        <end position="45"/>
    </location>
</feature>
<feature type="transmembrane region" description="Helical" evidence="1">
    <location>
        <begin position="200"/>
        <end position="216"/>
    </location>
</feature>
<organism evidence="2 3">
    <name type="scientific">Ureibacillus acetophenoni</name>
    <dbReference type="NCBI Taxonomy" id="614649"/>
    <lineage>
        <taxon>Bacteria</taxon>
        <taxon>Bacillati</taxon>
        <taxon>Bacillota</taxon>
        <taxon>Bacilli</taxon>
        <taxon>Bacillales</taxon>
        <taxon>Caryophanaceae</taxon>
        <taxon>Ureibacillus</taxon>
    </lineage>
</organism>
<dbReference type="AlphaFoldDB" id="A0A285UQI0"/>
<keyword evidence="1" id="KW-1133">Transmembrane helix</keyword>
<keyword evidence="1" id="KW-0812">Transmembrane</keyword>
<feature type="transmembrane region" description="Helical" evidence="1">
    <location>
        <begin position="129"/>
        <end position="156"/>
    </location>
</feature>
<dbReference type="EMBL" id="OBQC01000018">
    <property type="protein sequence ID" value="SOC43947.1"/>
    <property type="molecule type" value="Genomic_DNA"/>
</dbReference>
<feature type="transmembrane region" description="Helical" evidence="1">
    <location>
        <begin position="466"/>
        <end position="486"/>
    </location>
</feature>
<accession>A0A285UQI0</accession>
<evidence type="ECO:0000313" key="3">
    <source>
        <dbReference type="Proteomes" id="UP000219252"/>
    </source>
</evidence>
<feature type="transmembrane region" description="Helical" evidence="1">
    <location>
        <begin position="302"/>
        <end position="321"/>
    </location>
</feature>
<dbReference type="OrthoDB" id="2014935at2"/>